<dbReference type="Pfam" id="PF02338">
    <property type="entry name" value="OTU"/>
    <property type="match status" value="1"/>
</dbReference>
<sequence>MALSGEALAELKWWINSVEETSKPVQQRETQIITMTTDASKKGWGCSVEGTSTGGSWKHHEAQYHINYLETKAVFLALQAFSNEVPGKYVSILVDNTTAVSCINQMGTCHSKEINTTIRQVWEWEAYIHPVNDEVYDTLLLLVQGKFEVPPGPPDRLQSDRGTEFEGKLRAMCESHKIKMIKSRAYQPQSQGKVRMVPPGSNKEIEKWLSVEDITNAEALCKEIVQYLTQNPDNVYGTPLENFAAMPWDRYLASMAQDGEYGDQITLQAAAEIFNIEILVVSSLGPDATAVIAPTSTIPMAQIQLGHFPEGHGEHHVCVEGDFESDEQGIEEIDYQVLEKRPEEEQEPQKSQKSENSSKTHECELQNYQAETIHSI</sequence>
<feature type="compositionally biased region" description="Polar residues" evidence="1">
    <location>
        <begin position="366"/>
        <end position="376"/>
    </location>
</feature>
<dbReference type="Gene3D" id="3.90.70.80">
    <property type="match status" value="1"/>
</dbReference>
<dbReference type="InterPro" id="IPR052055">
    <property type="entry name" value="Hepadnavirus_pol/RT"/>
</dbReference>
<accession>A0AAD9V7C6</accession>
<feature type="compositionally biased region" description="Basic and acidic residues" evidence="1">
    <location>
        <begin position="338"/>
        <end position="364"/>
    </location>
</feature>
<feature type="domain" description="Integrase catalytic" evidence="2">
    <location>
        <begin position="82"/>
        <end position="255"/>
    </location>
</feature>
<dbReference type="EMBL" id="JARQWQ010000023">
    <property type="protein sequence ID" value="KAK2564031.1"/>
    <property type="molecule type" value="Genomic_DNA"/>
</dbReference>
<dbReference type="InterPro" id="IPR001584">
    <property type="entry name" value="Integrase_cat-core"/>
</dbReference>
<keyword evidence="4" id="KW-1185">Reference proteome</keyword>
<name>A0AAD9V7C6_ACRCE</name>
<protein>
    <submittedName>
        <fullName evidence="3">OVARIAN TUMOR DOMAIN-containing deubiquitinating enzyme 10</fullName>
    </submittedName>
</protein>
<comment type="caution">
    <text evidence="3">The sequence shown here is derived from an EMBL/GenBank/DDBJ whole genome shotgun (WGS) entry which is preliminary data.</text>
</comment>
<dbReference type="InterPro" id="IPR003323">
    <property type="entry name" value="OTU_dom"/>
</dbReference>
<feature type="region of interest" description="Disordered" evidence="1">
    <location>
        <begin position="338"/>
        <end position="376"/>
    </location>
</feature>
<dbReference type="InterPro" id="IPR012337">
    <property type="entry name" value="RNaseH-like_sf"/>
</dbReference>
<dbReference type="CDD" id="cd22758">
    <property type="entry name" value="OTU_232R-like"/>
    <property type="match status" value="1"/>
</dbReference>
<organism evidence="3 4">
    <name type="scientific">Acropora cervicornis</name>
    <name type="common">Staghorn coral</name>
    <dbReference type="NCBI Taxonomy" id="6130"/>
    <lineage>
        <taxon>Eukaryota</taxon>
        <taxon>Metazoa</taxon>
        <taxon>Cnidaria</taxon>
        <taxon>Anthozoa</taxon>
        <taxon>Hexacorallia</taxon>
        <taxon>Scleractinia</taxon>
        <taxon>Astrocoeniina</taxon>
        <taxon>Acroporidae</taxon>
        <taxon>Acropora</taxon>
    </lineage>
</organism>
<proteinExistence type="predicted"/>
<reference evidence="3" key="2">
    <citation type="journal article" date="2023" name="Science">
        <title>Genomic signatures of disease resistance in endangered staghorn corals.</title>
        <authorList>
            <person name="Vollmer S.V."/>
            <person name="Selwyn J.D."/>
            <person name="Despard B.A."/>
            <person name="Roesel C.L."/>
        </authorList>
    </citation>
    <scope>NUCLEOTIDE SEQUENCE</scope>
    <source>
        <strain evidence="3">K2</strain>
    </source>
</reference>
<evidence type="ECO:0000313" key="3">
    <source>
        <dbReference type="EMBL" id="KAK2564031.1"/>
    </source>
</evidence>
<dbReference type="GO" id="GO:0003676">
    <property type="term" value="F:nucleic acid binding"/>
    <property type="evidence" value="ECO:0007669"/>
    <property type="project" value="InterPro"/>
</dbReference>
<reference evidence="3" key="1">
    <citation type="journal article" date="2023" name="G3 (Bethesda)">
        <title>Whole genome assembly and annotation of the endangered Caribbean coral Acropora cervicornis.</title>
        <authorList>
            <person name="Selwyn J.D."/>
            <person name="Vollmer S.V."/>
        </authorList>
    </citation>
    <scope>NUCLEOTIDE SEQUENCE</scope>
    <source>
        <strain evidence="3">K2</strain>
    </source>
</reference>
<dbReference type="Proteomes" id="UP001249851">
    <property type="component" value="Unassembled WGS sequence"/>
</dbReference>
<dbReference type="SUPFAM" id="SSF53098">
    <property type="entry name" value="Ribonuclease H-like"/>
    <property type="match status" value="2"/>
</dbReference>
<dbReference type="Gene3D" id="3.30.420.10">
    <property type="entry name" value="Ribonuclease H-like superfamily/Ribonuclease H"/>
    <property type="match status" value="1"/>
</dbReference>
<evidence type="ECO:0000313" key="4">
    <source>
        <dbReference type="Proteomes" id="UP001249851"/>
    </source>
</evidence>
<dbReference type="PANTHER" id="PTHR33050:SF7">
    <property type="entry name" value="RIBONUCLEASE H"/>
    <property type="match status" value="1"/>
</dbReference>
<evidence type="ECO:0000259" key="2">
    <source>
        <dbReference type="PROSITE" id="PS50994"/>
    </source>
</evidence>
<evidence type="ECO:0000256" key="1">
    <source>
        <dbReference type="SAM" id="MobiDB-lite"/>
    </source>
</evidence>
<gene>
    <name evidence="3" type="ORF">P5673_012246</name>
</gene>
<dbReference type="AlphaFoldDB" id="A0AAD9V7C6"/>
<dbReference type="PROSITE" id="PS50994">
    <property type="entry name" value="INTEGRASE"/>
    <property type="match status" value="1"/>
</dbReference>
<dbReference type="GO" id="GO:0015074">
    <property type="term" value="P:DNA integration"/>
    <property type="evidence" value="ECO:0007669"/>
    <property type="project" value="InterPro"/>
</dbReference>
<dbReference type="InterPro" id="IPR036397">
    <property type="entry name" value="RNaseH_sf"/>
</dbReference>
<dbReference type="PANTHER" id="PTHR33050">
    <property type="entry name" value="REVERSE TRANSCRIPTASE DOMAIN-CONTAINING PROTEIN"/>
    <property type="match status" value="1"/>
</dbReference>
<dbReference type="CDD" id="cd09275">
    <property type="entry name" value="RNase_HI_RT_DIRS1"/>
    <property type="match status" value="1"/>
</dbReference>